<name>X0VFY2_9ZZZZ</name>
<organism evidence="2">
    <name type="scientific">marine sediment metagenome</name>
    <dbReference type="NCBI Taxonomy" id="412755"/>
    <lineage>
        <taxon>unclassified sequences</taxon>
        <taxon>metagenomes</taxon>
        <taxon>ecological metagenomes</taxon>
    </lineage>
</organism>
<comment type="caution">
    <text evidence="2">The sequence shown here is derived from an EMBL/GenBank/DDBJ whole genome shotgun (WGS) entry which is preliminary data.</text>
</comment>
<keyword evidence="1" id="KW-1133">Transmembrane helix</keyword>
<accession>X0VFY2</accession>
<feature type="transmembrane region" description="Helical" evidence="1">
    <location>
        <begin position="134"/>
        <end position="152"/>
    </location>
</feature>
<feature type="transmembrane region" description="Helical" evidence="1">
    <location>
        <begin position="94"/>
        <end position="113"/>
    </location>
</feature>
<proteinExistence type="predicted"/>
<dbReference type="AlphaFoldDB" id="X0VFY2"/>
<keyword evidence="1" id="KW-0812">Transmembrane</keyword>
<reference evidence="2" key="1">
    <citation type="journal article" date="2014" name="Front. Microbiol.">
        <title>High frequency of phylogenetically diverse reductive dehalogenase-homologous genes in deep subseafloor sedimentary metagenomes.</title>
        <authorList>
            <person name="Kawai M."/>
            <person name="Futagami T."/>
            <person name="Toyoda A."/>
            <person name="Takaki Y."/>
            <person name="Nishi S."/>
            <person name="Hori S."/>
            <person name="Arai W."/>
            <person name="Tsubouchi T."/>
            <person name="Morono Y."/>
            <person name="Uchiyama I."/>
            <person name="Ito T."/>
            <person name="Fujiyama A."/>
            <person name="Inagaki F."/>
            <person name="Takami H."/>
        </authorList>
    </citation>
    <scope>NUCLEOTIDE SEQUENCE</scope>
    <source>
        <strain evidence="2">Expedition CK06-06</strain>
    </source>
</reference>
<sequence length="177" mass="19491">MLTRRVVKILVFGALLAGAGSFLGLVLRWAADGWEHLIPPTWDALYLGIWFLGALVAVAVAGGLVAVLLRPFWVAAIAFAVSALAMFLTWEISVIGIIVAAIYFLTGLFYVAGVRREIENRIRFSVWHIMRTQLILLVMLTAIACSSLYFGYAAEIEREGFSIPEGTIDWVVETADE</sequence>
<evidence type="ECO:0000256" key="1">
    <source>
        <dbReference type="SAM" id="Phobius"/>
    </source>
</evidence>
<dbReference type="EMBL" id="BARS01023424">
    <property type="protein sequence ID" value="GAG11368.1"/>
    <property type="molecule type" value="Genomic_DNA"/>
</dbReference>
<protein>
    <submittedName>
        <fullName evidence="2">Uncharacterized protein</fullName>
    </submittedName>
</protein>
<feature type="transmembrane region" description="Helical" evidence="1">
    <location>
        <begin position="44"/>
        <end position="65"/>
    </location>
</feature>
<feature type="non-terminal residue" evidence="2">
    <location>
        <position position="177"/>
    </location>
</feature>
<gene>
    <name evidence="2" type="ORF">S01H1_37296</name>
</gene>
<feature type="transmembrane region" description="Helical" evidence="1">
    <location>
        <begin position="72"/>
        <end position="88"/>
    </location>
</feature>
<keyword evidence="1" id="KW-0472">Membrane</keyword>
<evidence type="ECO:0000313" key="2">
    <source>
        <dbReference type="EMBL" id="GAG11368.1"/>
    </source>
</evidence>